<keyword evidence="6" id="KW-1185">Reference proteome</keyword>
<dbReference type="HAMAP" id="MF_01217">
    <property type="entry name" value="Acyl_carrier"/>
    <property type="match status" value="1"/>
</dbReference>
<sequence>MANLSISASFAFKTNWRVLSNKLDFRPFLLSAKQNNLNNSNCFSSINSFKFTPFSKSSLESKCRQFHFCAQRFRMIEGTEGVKPPIPMTEEEVYQRVLKAIKEWDRFPQDRVSKLELDAKFVEDLSFDSLDLVEIVMSLEDEFGFEISIEDSEKFKTPRDAANYVIDHEGVNEDHEF</sequence>
<dbReference type="PANTHER" id="PTHR20863">
    <property type="entry name" value="ACYL CARRIER PROTEIN"/>
    <property type="match status" value="1"/>
</dbReference>
<dbReference type="GO" id="GO:0005739">
    <property type="term" value="C:mitochondrion"/>
    <property type="evidence" value="ECO:0007669"/>
    <property type="project" value="TreeGrafter"/>
</dbReference>
<organism evidence="6 7">
    <name type="scientific">Meloidogyne hapla</name>
    <name type="common">Root-knot nematode worm</name>
    <dbReference type="NCBI Taxonomy" id="6305"/>
    <lineage>
        <taxon>Eukaryota</taxon>
        <taxon>Metazoa</taxon>
        <taxon>Ecdysozoa</taxon>
        <taxon>Nematoda</taxon>
        <taxon>Chromadorea</taxon>
        <taxon>Rhabditida</taxon>
        <taxon>Tylenchina</taxon>
        <taxon>Tylenchomorpha</taxon>
        <taxon>Tylenchoidea</taxon>
        <taxon>Meloidogynidae</taxon>
        <taxon>Meloidogyninae</taxon>
        <taxon>Meloidogyne</taxon>
    </lineage>
</organism>
<dbReference type="Gene3D" id="1.10.1200.10">
    <property type="entry name" value="ACP-like"/>
    <property type="match status" value="1"/>
</dbReference>
<proteinExistence type="inferred from homology"/>
<protein>
    <recommendedName>
        <fullName evidence="4">Acyl carrier protein</fullName>
    </recommendedName>
</protein>
<keyword evidence="3" id="KW-0597">Phosphoprotein</keyword>
<dbReference type="WBParaSite" id="MhA1_Contig411.frz3.gene1">
    <property type="protein sequence ID" value="MhA1_Contig411.frz3.gene1"/>
    <property type="gene ID" value="MhA1_Contig411.frz3.gene1"/>
</dbReference>
<keyword evidence="4" id="KW-0444">Lipid biosynthesis</keyword>
<comment type="function">
    <text evidence="4">Carrier of the growing fatty acid chain in fatty acid biosynthesis.</text>
</comment>
<dbReference type="InterPro" id="IPR009081">
    <property type="entry name" value="PP-bd_ACP"/>
</dbReference>
<dbReference type="InterPro" id="IPR003231">
    <property type="entry name" value="ACP"/>
</dbReference>
<dbReference type="Proteomes" id="UP000095281">
    <property type="component" value="Unplaced"/>
</dbReference>
<evidence type="ECO:0000256" key="4">
    <source>
        <dbReference type="RuleBase" id="RU000722"/>
    </source>
</evidence>
<dbReference type="SUPFAM" id="SSF47336">
    <property type="entry name" value="ACP-like"/>
    <property type="match status" value="1"/>
</dbReference>
<accession>A0A1I8BQY7</accession>
<keyword evidence="4" id="KW-0276">Fatty acid metabolism</keyword>
<dbReference type="InterPro" id="IPR036736">
    <property type="entry name" value="ACP-like_sf"/>
</dbReference>
<keyword evidence="4" id="KW-0275">Fatty acid biosynthesis</keyword>
<dbReference type="Pfam" id="PF00550">
    <property type="entry name" value="PP-binding"/>
    <property type="match status" value="1"/>
</dbReference>
<name>A0A1I8BQY7_MELHA</name>
<feature type="domain" description="Carrier" evidence="5">
    <location>
        <begin position="91"/>
        <end position="169"/>
    </location>
</feature>
<dbReference type="GO" id="GO:0000035">
    <property type="term" value="F:acyl binding"/>
    <property type="evidence" value="ECO:0007669"/>
    <property type="project" value="TreeGrafter"/>
</dbReference>
<reference evidence="7" key="1">
    <citation type="submission" date="2016-11" db="UniProtKB">
        <authorList>
            <consortium name="WormBaseParasite"/>
        </authorList>
    </citation>
    <scope>IDENTIFICATION</scope>
</reference>
<evidence type="ECO:0000259" key="5">
    <source>
        <dbReference type="PROSITE" id="PS50075"/>
    </source>
</evidence>
<evidence type="ECO:0000256" key="1">
    <source>
        <dbReference type="ARBA" id="ARBA00010930"/>
    </source>
</evidence>
<dbReference type="PANTHER" id="PTHR20863:SF27">
    <property type="entry name" value="ACYL CARRIER PROTEIN"/>
    <property type="match status" value="1"/>
</dbReference>
<keyword evidence="2 4" id="KW-0596">Phosphopantetheine</keyword>
<dbReference type="GO" id="GO:0000036">
    <property type="term" value="F:acyl carrier activity"/>
    <property type="evidence" value="ECO:0007669"/>
    <property type="project" value="TreeGrafter"/>
</dbReference>
<keyword evidence="4" id="KW-0443">Lipid metabolism</keyword>
<evidence type="ECO:0000313" key="7">
    <source>
        <dbReference type="WBParaSite" id="MhA1_Contig411.frz3.gene1"/>
    </source>
</evidence>
<evidence type="ECO:0000256" key="3">
    <source>
        <dbReference type="ARBA" id="ARBA00022553"/>
    </source>
</evidence>
<evidence type="ECO:0000313" key="6">
    <source>
        <dbReference type="Proteomes" id="UP000095281"/>
    </source>
</evidence>
<dbReference type="AlphaFoldDB" id="A0A1I8BQY7"/>
<comment type="similarity">
    <text evidence="1">Belongs to the acyl carrier protein (ACP) family.</text>
</comment>
<dbReference type="PROSITE" id="PS50075">
    <property type="entry name" value="CARRIER"/>
    <property type="match status" value="1"/>
</dbReference>
<evidence type="ECO:0000256" key="2">
    <source>
        <dbReference type="ARBA" id="ARBA00022450"/>
    </source>
</evidence>